<dbReference type="EMBL" id="GBRH01249642">
    <property type="protein sequence ID" value="JAD48253.1"/>
    <property type="molecule type" value="Transcribed_RNA"/>
</dbReference>
<protein>
    <submittedName>
        <fullName evidence="1">Uncharacterized protein</fullName>
    </submittedName>
</protein>
<accession>A0A0A9AED3</accession>
<reference evidence="1" key="1">
    <citation type="submission" date="2014-09" db="EMBL/GenBank/DDBJ databases">
        <authorList>
            <person name="Magalhaes I.L.F."/>
            <person name="Oliveira U."/>
            <person name="Santos F.R."/>
            <person name="Vidigal T.H.D.A."/>
            <person name="Brescovit A.D."/>
            <person name="Santos A.J."/>
        </authorList>
    </citation>
    <scope>NUCLEOTIDE SEQUENCE</scope>
    <source>
        <tissue evidence="1">Shoot tissue taken approximately 20 cm above the soil surface</tissue>
    </source>
</reference>
<organism evidence="1">
    <name type="scientific">Arundo donax</name>
    <name type="common">Giant reed</name>
    <name type="synonym">Donax arundinaceus</name>
    <dbReference type="NCBI Taxonomy" id="35708"/>
    <lineage>
        <taxon>Eukaryota</taxon>
        <taxon>Viridiplantae</taxon>
        <taxon>Streptophyta</taxon>
        <taxon>Embryophyta</taxon>
        <taxon>Tracheophyta</taxon>
        <taxon>Spermatophyta</taxon>
        <taxon>Magnoliopsida</taxon>
        <taxon>Liliopsida</taxon>
        <taxon>Poales</taxon>
        <taxon>Poaceae</taxon>
        <taxon>PACMAD clade</taxon>
        <taxon>Arundinoideae</taxon>
        <taxon>Arundineae</taxon>
        <taxon>Arundo</taxon>
    </lineage>
</organism>
<sequence length="15" mass="1681">MVFVTGVTVHKRGFC</sequence>
<evidence type="ECO:0000313" key="1">
    <source>
        <dbReference type="EMBL" id="JAD48253.1"/>
    </source>
</evidence>
<name>A0A0A9AED3_ARUDO</name>
<reference evidence="1" key="2">
    <citation type="journal article" date="2015" name="Data Brief">
        <title>Shoot transcriptome of the giant reed, Arundo donax.</title>
        <authorList>
            <person name="Barrero R.A."/>
            <person name="Guerrero F.D."/>
            <person name="Moolhuijzen P."/>
            <person name="Goolsby J.A."/>
            <person name="Tidwell J."/>
            <person name="Bellgard S.E."/>
            <person name="Bellgard M.I."/>
        </authorList>
    </citation>
    <scope>NUCLEOTIDE SEQUENCE</scope>
    <source>
        <tissue evidence="1">Shoot tissue taken approximately 20 cm above the soil surface</tissue>
    </source>
</reference>
<proteinExistence type="predicted"/>